<comment type="caution">
    <text evidence="1">The sequence shown here is derived from an EMBL/GenBank/DDBJ whole genome shotgun (WGS) entry which is preliminary data.</text>
</comment>
<reference evidence="1 2" key="1">
    <citation type="submission" date="2019-03" db="EMBL/GenBank/DDBJ databases">
        <title>Arenimonas daejeonensis sp. nov., isolated from compost.</title>
        <authorList>
            <person name="Jeon C.O."/>
        </authorList>
    </citation>
    <scope>NUCLEOTIDE SEQUENCE [LARGE SCALE GENOMIC DNA]</scope>
    <source>
        <strain evidence="1 2">R29</strain>
    </source>
</reference>
<evidence type="ECO:0000313" key="2">
    <source>
        <dbReference type="Proteomes" id="UP000305760"/>
    </source>
</evidence>
<dbReference type="Pfam" id="PF22785">
    <property type="entry name" value="Tc-R-P"/>
    <property type="match status" value="1"/>
</dbReference>
<proteinExistence type="predicted"/>
<sequence length="152" mass="15894">MNPDVSPLVIPGWRQVADGVYSAGQPEPQHWSALGEAGLRSVLNLRPAAELPARNESHEVAAAGLIYAAVPIADASALGRKSAAALDRALRELPAPLLVHCASGNRVGALVALREAWFNGADARTALSRGRSAGLNSLEPQVRRLLGLPEAD</sequence>
<dbReference type="RefSeq" id="WP_139448518.1">
    <property type="nucleotide sequence ID" value="NZ_SMDR01000002.1"/>
</dbReference>
<dbReference type="EMBL" id="SMDR01000002">
    <property type="protein sequence ID" value="TNJ33773.1"/>
    <property type="molecule type" value="Genomic_DNA"/>
</dbReference>
<organism evidence="1 2">
    <name type="scientific">Arenimonas terrae</name>
    <dbReference type="NCBI Taxonomy" id="2546226"/>
    <lineage>
        <taxon>Bacteria</taxon>
        <taxon>Pseudomonadati</taxon>
        <taxon>Pseudomonadota</taxon>
        <taxon>Gammaproteobacteria</taxon>
        <taxon>Lysobacterales</taxon>
        <taxon>Lysobacteraceae</taxon>
        <taxon>Arenimonas</taxon>
    </lineage>
</organism>
<evidence type="ECO:0000313" key="1">
    <source>
        <dbReference type="EMBL" id="TNJ33773.1"/>
    </source>
</evidence>
<name>A0A5C4RR54_9GAMM</name>
<accession>A0A5C4RR54</accession>
<dbReference type="AlphaFoldDB" id="A0A5C4RR54"/>
<dbReference type="OrthoDB" id="270335at2"/>
<gene>
    <name evidence="1" type="ORF">E1B00_10580</name>
</gene>
<dbReference type="Gene3D" id="3.90.190.10">
    <property type="entry name" value="Protein tyrosine phosphatase superfamily"/>
    <property type="match status" value="1"/>
</dbReference>
<dbReference type="InterPro" id="IPR029021">
    <property type="entry name" value="Prot-tyrosine_phosphatase-like"/>
</dbReference>
<evidence type="ECO:0008006" key="3">
    <source>
        <dbReference type="Google" id="ProtNLM"/>
    </source>
</evidence>
<dbReference type="Proteomes" id="UP000305760">
    <property type="component" value="Unassembled WGS sequence"/>
</dbReference>
<protein>
    <recommendedName>
        <fullName evidence="3">Serine/threonine protein phosphatase</fullName>
    </recommendedName>
</protein>
<keyword evidence="2" id="KW-1185">Reference proteome</keyword>
<dbReference type="SUPFAM" id="SSF52799">
    <property type="entry name" value="(Phosphotyrosine protein) phosphatases II"/>
    <property type="match status" value="1"/>
</dbReference>